<dbReference type="PRINTS" id="PR00372">
    <property type="entry name" value="FYWHYDRXLASE"/>
</dbReference>
<dbReference type="Gene3D" id="1.10.800.10">
    <property type="entry name" value="Aromatic amino acid hydroxylase"/>
    <property type="match status" value="1"/>
</dbReference>
<comment type="similarity">
    <text evidence="2">Belongs to the biopterin-dependent aromatic amino acid hydroxylase family.</text>
</comment>
<dbReference type="PROSITE" id="PS51410">
    <property type="entry name" value="BH4_AAA_HYDROXYL_2"/>
    <property type="match status" value="1"/>
</dbReference>
<dbReference type="PROSITE" id="PS00367">
    <property type="entry name" value="BH4_AAA_HYDROXYL_1"/>
    <property type="match status" value="1"/>
</dbReference>
<evidence type="ECO:0000256" key="4">
    <source>
        <dbReference type="ARBA" id="ARBA00022723"/>
    </source>
</evidence>
<dbReference type="FunFam" id="1.10.800.10:FF:000004">
    <property type="entry name" value="Tyrosine 3-monooxygenase"/>
    <property type="match status" value="1"/>
</dbReference>
<comment type="cofactor">
    <cofactor evidence="1 9">
        <name>Fe(2+)</name>
        <dbReference type="ChEBI" id="CHEBI:29033"/>
    </cofactor>
</comment>
<dbReference type="PROSITE" id="PS00858">
    <property type="entry name" value="PREPHENATE_DEHYDR_2"/>
    <property type="match status" value="1"/>
</dbReference>
<dbReference type="Proteomes" id="UP000193411">
    <property type="component" value="Unassembled WGS sequence"/>
</dbReference>
<dbReference type="GO" id="GO:0009094">
    <property type="term" value="P:L-phenylalanine biosynthetic process"/>
    <property type="evidence" value="ECO:0007669"/>
    <property type="project" value="InterPro"/>
</dbReference>
<comment type="caution">
    <text evidence="11">The sequence shown here is derived from an EMBL/GenBank/DDBJ whole genome shotgun (WGS) entry which is preliminary data.</text>
</comment>
<dbReference type="InterPro" id="IPR045865">
    <property type="entry name" value="ACT-like_dom_sf"/>
</dbReference>
<organism evidence="11 12">
    <name type="scientific">Catenaria anguillulae PL171</name>
    <dbReference type="NCBI Taxonomy" id="765915"/>
    <lineage>
        <taxon>Eukaryota</taxon>
        <taxon>Fungi</taxon>
        <taxon>Fungi incertae sedis</taxon>
        <taxon>Blastocladiomycota</taxon>
        <taxon>Blastocladiomycetes</taxon>
        <taxon>Blastocladiales</taxon>
        <taxon>Catenariaceae</taxon>
        <taxon>Catenaria</taxon>
    </lineage>
</organism>
<evidence type="ECO:0000313" key="11">
    <source>
        <dbReference type="EMBL" id="ORZ38163.1"/>
    </source>
</evidence>
<dbReference type="InterPro" id="IPR019774">
    <property type="entry name" value="Aromatic-AA_hydroxylase_C"/>
</dbReference>
<reference evidence="11 12" key="1">
    <citation type="submission" date="2016-07" db="EMBL/GenBank/DDBJ databases">
        <title>Pervasive Adenine N6-methylation of Active Genes in Fungi.</title>
        <authorList>
            <consortium name="DOE Joint Genome Institute"/>
            <person name="Mondo S.J."/>
            <person name="Dannebaum R.O."/>
            <person name="Kuo R.C."/>
            <person name="Labutti K."/>
            <person name="Haridas S."/>
            <person name="Kuo A."/>
            <person name="Salamov A."/>
            <person name="Ahrendt S.R."/>
            <person name="Lipzen A."/>
            <person name="Sullivan W."/>
            <person name="Andreopoulos W.B."/>
            <person name="Clum A."/>
            <person name="Lindquist E."/>
            <person name="Daum C."/>
            <person name="Ramamoorthy G.K."/>
            <person name="Gryganskyi A."/>
            <person name="Culley D."/>
            <person name="Magnuson J.K."/>
            <person name="James T.Y."/>
            <person name="O'Malley M.A."/>
            <person name="Stajich J.E."/>
            <person name="Spatafora J.W."/>
            <person name="Visel A."/>
            <person name="Grigoriev I.V."/>
        </authorList>
    </citation>
    <scope>NUCLEOTIDE SEQUENCE [LARGE SCALE GENOMIC DNA]</scope>
    <source>
        <strain evidence="11 12">PL171</strain>
    </source>
</reference>
<accession>A0A1Y2HWS4</accession>
<gene>
    <name evidence="11" type="ORF">BCR44DRAFT_33957</name>
</gene>
<feature type="binding site" evidence="8">
    <location>
        <position position="361"/>
    </location>
    <ligand>
        <name>Fe cation</name>
        <dbReference type="ChEBI" id="CHEBI:24875"/>
    </ligand>
</feature>
<sequence>MLPRLLLSSSRSTPSASAAVSAASASRVGATASNRNLIPRLPAPLTSSGLSARLTSTARPALFARSFVTSTDPALTQATAVTSPVTRRPDGFPQKTTLLFSIQDSVGALDKVLRIIGTDLGISLTRIESRPSKTKDFDYDFFVDFDAKSKSQIDVVVAHLSGSPDSPAKRVRVASEGELGLQSAGGATMPWFPRKLTDLDSFASKVLSYGAELDSDHPGFTDKAYRERRKRITDNALAYRTGMALPNVDYTQDEVKTWGLVYNKLTDMYKTHACREHQYIFRLLEANCGYSPTNIPQQRDISRFLKECTGFTIRPVMGLLSSRDFLNALAFRVFYGTQYIRHHSKPFYTPEPDICHELLGHVPLFADPDFADFSQEIGLASIGASDEDVKRLATCYWFTVEFGLCKEGDALKAYGAGLLSSTGELEYSLSSKPELRPFDPFKAAVTEYPITEYQPVYYVAESFRDAKEKMREFAATLDRPFSVRYNPYTESIEVLDSKEKLVKYAQSIRGQMHTLMDALEKL</sequence>
<dbReference type="GO" id="GO:0004505">
    <property type="term" value="F:phenylalanine 4-monooxygenase activity"/>
    <property type="evidence" value="ECO:0007669"/>
    <property type="project" value="UniProtKB-EC"/>
</dbReference>
<evidence type="ECO:0000256" key="3">
    <source>
        <dbReference type="ARBA" id="ARBA00011995"/>
    </source>
</evidence>
<evidence type="ECO:0000256" key="1">
    <source>
        <dbReference type="ARBA" id="ARBA00001954"/>
    </source>
</evidence>
<dbReference type="SUPFAM" id="SSF55021">
    <property type="entry name" value="ACT-like"/>
    <property type="match status" value="1"/>
</dbReference>
<evidence type="ECO:0000256" key="8">
    <source>
        <dbReference type="PIRSR" id="PIRSR000336-1"/>
    </source>
</evidence>
<dbReference type="PANTHER" id="PTHR11473:SF24">
    <property type="entry name" value="PHENYLALANINE-4-HYDROXYLASE"/>
    <property type="match status" value="1"/>
</dbReference>
<dbReference type="CDD" id="cd03347">
    <property type="entry name" value="eu_PheOH"/>
    <property type="match status" value="1"/>
</dbReference>
<dbReference type="PIRSF" id="PIRSF000336">
    <property type="entry name" value="TH"/>
    <property type="match status" value="1"/>
</dbReference>
<dbReference type="InterPro" id="IPR001273">
    <property type="entry name" value="ArAA_hydroxylase"/>
</dbReference>
<dbReference type="STRING" id="765915.A0A1Y2HWS4"/>
<feature type="binding site" evidence="8">
    <location>
        <position position="401"/>
    </location>
    <ligand>
        <name>Fe cation</name>
        <dbReference type="ChEBI" id="CHEBI:24875"/>
    </ligand>
</feature>
<dbReference type="InterPro" id="IPR041912">
    <property type="entry name" value="Euk_PheOH_cat"/>
</dbReference>
<dbReference type="Pfam" id="PF00351">
    <property type="entry name" value="Biopterin_H"/>
    <property type="match status" value="1"/>
</dbReference>
<evidence type="ECO:0000256" key="7">
    <source>
        <dbReference type="ARBA" id="ARBA00023033"/>
    </source>
</evidence>
<keyword evidence="12" id="KW-1185">Reference proteome</keyword>
<dbReference type="GO" id="GO:0005506">
    <property type="term" value="F:iron ion binding"/>
    <property type="evidence" value="ECO:0007669"/>
    <property type="project" value="InterPro"/>
</dbReference>
<dbReference type="InterPro" id="IPR036951">
    <property type="entry name" value="ArAA_hydroxylase_sf"/>
</dbReference>
<evidence type="ECO:0000256" key="5">
    <source>
        <dbReference type="ARBA" id="ARBA00023002"/>
    </source>
</evidence>
<dbReference type="InterPro" id="IPR036329">
    <property type="entry name" value="Aro-AA_hydroxylase_C_sf"/>
</dbReference>
<evidence type="ECO:0000259" key="10">
    <source>
        <dbReference type="PROSITE" id="PS51410"/>
    </source>
</evidence>
<keyword evidence="5" id="KW-0560">Oxidoreductase</keyword>
<keyword evidence="6 8" id="KW-0408">Iron</keyword>
<dbReference type="GO" id="GO:0004664">
    <property type="term" value="F:prephenate dehydratase activity"/>
    <property type="evidence" value="ECO:0007669"/>
    <property type="project" value="InterPro"/>
</dbReference>
<dbReference type="EC" id="1.14.16.1" evidence="3"/>
<proteinExistence type="inferred from homology"/>
<dbReference type="AlphaFoldDB" id="A0A1Y2HWS4"/>
<protein>
    <recommendedName>
        <fullName evidence="3">phenylalanine 4-monooxygenase</fullName>
        <ecNumber evidence="3">1.14.16.1</ecNumber>
    </recommendedName>
</protein>
<dbReference type="InterPro" id="IPR018528">
    <property type="entry name" value="Preph_deHydtase_CS"/>
</dbReference>
<evidence type="ECO:0000256" key="6">
    <source>
        <dbReference type="ARBA" id="ARBA00023004"/>
    </source>
</evidence>
<feature type="binding site" evidence="8">
    <location>
        <position position="356"/>
    </location>
    <ligand>
        <name>Fe cation</name>
        <dbReference type="ChEBI" id="CHEBI:24875"/>
    </ligand>
</feature>
<dbReference type="PANTHER" id="PTHR11473">
    <property type="entry name" value="AROMATIC AMINO ACID HYDROXYLASE"/>
    <property type="match status" value="1"/>
</dbReference>
<feature type="domain" description="Biopterin-dependent aromatic amino acid hydroxylase family profile" evidence="10">
    <location>
        <begin position="176"/>
        <end position="522"/>
    </location>
</feature>
<evidence type="ECO:0000256" key="2">
    <source>
        <dbReference type="ARBA" id="ARBA00009712"/>
    </source>
</evidence>
<keyword evidence="7" id="KW-0503">Monooxygenase</keyword>
<dbReference type="OrthoDB" id="983542at2759"/>
<dbReference type="InterPro" id="IPR019773">
    <property type="entry name" value="Tyrosine_3-monooxygenase-like"/>
</dbReference>
<evidence type="ECO:0000313" key="12">
    <source>
        <dbReference type="Proteomes" id="UP000193411"/>
    </source>
</evidence>
<evidence type="ECO:0000256" key="9">
    <source>
        <dbReference type="PIRSR" id="PIRSR601273-2"/>
    </source>
</evidence>
<dbReference type="SUPFAM" id="SSF56534">
    <property type="entry name" value="Aromatic aminoacid monoxygenases, catalytic and oligomerization domains"/>
    <property type="match status" value="1"/>
</dbReference>
<dbReference type="InterPro" id="IPR018301">
    <property type="entry name" value="ArAA_hydroxylase_Fe/CU_BS"/>
</dbReference>
<dbReference type="EMBL" id="MCFL01000009">
    <property type="protein sequence ID" value="ORZ38163.1"/>
    <property type="molecule type" value="Genomic_DNA"/>
</dbReference>
<name>A0A1Y2HWS4_9FUNG</name>
<keyword evidence="4 8" id="KW-0479">Metal-binding</keyword>